<dbReference type="Gene3D" id="2.120.10.30">
    <property type="entry name" value="TolB, C-terminal domain"/>
    <property type="match status" value="1"/>
</dbReference>
<keyword evidence="4" id="KW-1185">Reference proteome</keyword>
<evidence type="ECO:0000256" key="1">
    <source>
        <dbReference type="ARBA" id="ARBA00022801"/>
    </source>
</evidence>
<dbReference type="RefSeq" id="WP_199399805.1">
    <property type="nucleotide sequence ID" value="NZ_JAMOFZ010000003.1"/>
</dbReference>
<protein>
    <submittedName>
        <fullName evidence="3">Gluconolactonase</fullName>
    </submittedName>
</protein>
<dbReference type="EMBL" id="QJTC01000003">
    <property type="protein sequence ID" value="PYE79135.1"/>
    <property type="molecule type" value="Genomic_DNA"/>
</dbReference>
<name>A0A318SJQ3_9BURK</name>
<evidence type="ECO:0000259" key="2">
    <source>
        <dbReference type="Pfam" id="PF08450"/>
    </source>
</evidence>
<dbReference type="GO" id="GO:0016787">
    <property type="term" value="F:hydrolase activity"/>
    <property type="evidence" value="ECO:0007669"/>
    <property type="project" value="UniProtKB-KW"/>
</dbReference>
<keyword evidence="1" id="KW-0378">Hydrolase</keyword>
<gene>
    <name evidence="3" type="ORF">DFQ15_103123</name>
</gene>
<accession>A0A318SJQ3</accession>
<dbReference type="PANTHER" id="PTHR47572">
    <property type="entry name" value="LIPOPROTEIN-RELATED"/>
    <property type="match status" value="1"/>
</dbReference>
<dbReference type="InterPro" id="IPR013658">
    <property type="entry name" value="SGL"/>
</dbReference>
<reference evidence="3 4" key="1">
    <citation type="submission" date="2018-06" db="EMBL/GenBank/DDBJ databases">
        <title>Genomic Encyclopedia of Type Strains, Phase III (KMG-III): the genomes of soil and plant-associated and newly described type strains.</title>
        <authorList>
            <person name="Whitman W."/>
        </authorList>
    </citation>
    <scope>NUCLEOTIDE SEQUENCE [LARGE SCALE GENOMIC DNA]</scope>
    <source>
        <strain evidence="3 4">CECT 7646</strain>
    </source>
</reference>
<proteinExistence type="predicted"/>
<evidence type="ECO:0000313" key="4">
    <source>
        <dbReference type="Proteomes" id="UP000247540"/>
    </source>
</evidence>
<dbReference type="PANTHER" id="PTHR47572:SF4">
    <property type="entry name" value="LACTONASE DRP35"/>
    <property type="match status" value="1"/>
</dbReference>
<dbReference type="SUPFAM" id="SSF63829">
    <property type="entry name" value="Calcium-dependent phosphotriesterase"/>
    <property type="match status" value="1"/>
</dbReference>
<dbReference type="InterPro" id="IPR051262">
    <property type="entry name" value="SMP-30/CGR1_Lactonase"/>
</dbReference>
<dbReference type="Pfam" id="PF08450">
    <property type="entry name" value="SGL"/>
    <property type="match status" value="1"/>
</dbReference>
<comment type="caution">
    <text evidence="3">The sequence shown here is derived from an EMBL/GenBank/DDBJ whole genome shotgun (WGS) entry which is preliminary data.</text>
</comment>
<dbReference type="AlphaFoldDB" id="A0A318SJQ3"/>
<organism evidence="3 4">
    <name type="scientific">Xylophilus ampelinus</name>
    <dbReference type="NCBI Taxonomy" id="54067"/>
    <lineage>
        <taxon>Bacteria</taxon>
        <taxon>Pseudomonadati</taxon>
        <taxon>Pseudomonadota</taxon>
        <taxon>Betaproteobacteria</taxon>
        <taxon>Burkholderiales</taxon>
        <taxon>Xylophilus</taxon>
    </lineage>
</organism>
<dbReference type="Proteomes" id="UP000247540">
    <property type="component" value="Unassembled WGS sequence"/>
</dbReference>
<evidence type="ECO:0000313" key="3">
    <source>
        <dbReference type="EMBL" id="PYE79135.1"/>
    </source>
</evidence>
<feature type="domain" description="SMP-30/Gluconolactonase/LRE-like region" evidence="2">
    <location>
        <begin position="31"/>
        <end position="294"/>
    </location>
</feature>
<sequence>MTTIRPEILDPRFAPVAEGAVLQRLCTGATWSEGPVWMHEDGAVLWSDIPANRMLRWSAADGMTVWRDGVDFANGHTRDRDGALLHCSHGRRAILRTRVGSDGVLASTPDEVVVDRFEGRRLNSPNDLVVRSDGTIWFTDPPYGILSNREGYEAASEQTANHVFCYEPATGRLHAVTDQVQEPNGLAFSPDESVLYVSDTSAALRRPGRGNHHIVAFDVEGLRLRGMRVVAVVSPGLPDGMRIDRHGWIYTSSLDAVQVLHPDGTLLGRIPVPEKVGNLTFGGPRRDELFIAASTSLYRIRLETQGIQQP</sequence>
<dbReference type="InterPro" id="IPR011042">
    <property type="entry name" value="6-blade_b-propeller_TolB-like"/>
</dbReference>